<sequence length="213" mass="25981">MDRISSNSLQTIFTYLDVGEISRKCLINHLFNRICNLEALYKTKLSENYSITEKGDESWRSKAKEVYLESILFWNNVDSYINFYMRYNSDVENSSKKFEKRLSDHALREKKEFFVIELIFKVFLNNYHSESSFESGYFCRNFVSTFKKIEFLFPEKKISIKWILNFVDKDEDLYSKFLWRIRLIVTIYLNYHYMFIDDEDSIEWKTVLMKRWV</sequence>
<name>A0A481ZA24_9VIRU</name>
<proteinExistence type="predicted"/>
<evidence type="ECO:0008006" key="2">
    <source>
        <dbReference type="Google" id="ProtNLM"/>
    </source>
</evidence>
<accession>A0A481ZA24</accession>
<evidence type="ECO:0000313" key="1">
    <source>
        <dbReference type="EMBL" id="QBK92758.1"/>
    </source>
</evidence>
<dbReference type="EMBL" id="MK500582">
    <property type="protein sequence ID" value="QBK92758.1"/>
    <property type="molecule type" value="Genomic_DNA"/>
</dbReference>
<organism evidence="1">
    <name type="scientific">Pithovirus LCPAC401</name>
    <dbReference type="NCBI Taxonomy" id="2506595"/>
    <lineage>
        <taxon>Viruses</taxon>
        <taxon>Pithoviruses</taxon>
    </lineage>
</organism>
<gene>
    <name evidence="1" type="ORF">LCPAC401_03960</name>
</gene>
<reference evidence="1" key="1">
    <citation type="journal article" date="2019" name="MBio">
        <title>Virus Genomes from Deep Sea Sediments Expand the Ocean Megavirome and Support Independent Origins of Viral Gigantism.</title>
        <authorList>
            <person name="Backstrom D."/>
            <person name="Yutin N."/>
            <person name="Jorgensen S.L."/>
            <person name="Dharamshi J."/>
            <person name="Homa F."/>
            <person name="Zaremba-Niedwiedzka K."/>
            <person name="Spang A."/>
            <person name="Wolf Y.I."/>
            <person name="Koonin E.V."/>
            <person name="Ettema T.J."/>
        </authorList>
    </citation>
    <scope>NUCLEOTIDE SEQUENCE</scope>
</reference>
<protein>
    <recommendedName>
        <fullName evidence="2">F-box-like family protein</fullName>
    </recommendedName>
</protein>